<dbReference type="PRINTS" id="PR01250">
    <property type="entry name" value="RIBOSOMALL34"/>
</dbReference>
<name>A0A068S9T3_9FUNG</name>
<dbReference type="Gene3D" id="6.20.340.10">
    <property type="match status" value="1"/>
</dbReference>
<dbReference type="GO" id="GO:0003735">
    <property type="term" value="F:structural constituent of ribosome"/>
    <property type="evidence" value="ECO:0007669"/>
    <property type="project" value="InterPro"/>
</dbReference>
<dbReference type="GO" id="GO:0006412">
    <property type="term" value="P:translation"/>
    <property type="evidence" value="ECO:0007669"/>
    <property type="project" value="InterPro"/>
</dbReference>
<dbReference type="OrthoDB" id="277449at2759"/>
<keyword evidence="5" id="KW-1185">Reference proteome</keyword>
<dbReference type="InterPro" id="IPR018065">
    <property type="entry name" value="Ribosomal_eL34_CS"/>
</dbReference>
<dbReference type="Pfam" id="PF01199">
    <property type="entry name" value="Ribosomal_L34e"/>
    <property type="match status" value="1"/>
</dbReference>
<dbReference type="PANTHER" id="PTHR46595">
    <property type="entry name" value="60S RIBOSOMAL PROTEIN L34"/>
    <property type="match status" value="1"/>
</dbReference>
<dbReference type="Gene3D" id="6.20.370.70">
    <property type="match status" value="1"/>
</dbReference>
<evidence type="ECO:0000313" key="4">
    <source>
        <dbReference type="EMBL" id="CDH59044.1"/>
    </source>
</evidence>
<dbReference type="Proteomes" id="UP000027586">
    <property type="component" value="Unassembled WGS sequence"/>
</dbReference>
<protein>
    <submittedName>
        <fullName evidence="4">60s ribosomal protein l34-b</fullName>
    </submittedName>
</protein>
<keyword evidence="3" id="KW-0687">Ribonucleoprotein</keyword>
<gene>
    <name evidence="4" type="ORF">LCOR_09881.1</name>
</gene>
<organism evidence="4 5">
    <name type="scientific">Lichtheimia corymbifera JMRC:FSU:9682</name>
    <dbReference type="NCBI Taxonomy" id="1263082"/>
    <lineage>
        <taxon>Eukaryota</taxon>
        <taxon>Fungi</taxon>
        <taxon>Fungi incertae sedis</taxon>
        <taxon>Mucoromycota</taxon>
        <taxon>Mucoromycotina</taxon>
        <taxon>Mucoromycetes</taxon>
        <taxon>Mucorales</taxon>
        <taxon>Lichtheimiaceae</taxon>
        <taxon>Lichtheimia</taxon>
    </lineage>
</organism>
<dbReference type="PROSITE" id="PS01145">
    <property type="entry name" value="RIBOSOMAL_L34E"/>
    <property type="match status" value="1"/>
</dbReference>
<accession>A0A068S9T3</accession>
<dbReference type="STRING" id="1263082.A0A068S9T3"/>
<evidence type="ECO:0000256" key="2">
    <source>
        <dbReference type="ARBA" id="ARBA00022980"/>
    </source>
</evidence>
<evidence type="ECO:0000256" key="1">
    <source>
        <dbReference type="ARBA" id="ARBA00009875"/>
    </source>
</evidence>
<dbReference type="GO" id="GO:0005840">
    <property type="term" value="C:ribosome"/>
    <property type="evidence" value="ECO:0007669"/>
    <property type="project" value="UniProtKB-KW"/>
</dbReference>
<dbReference type="InterPro" id="IPR008195">
    <property type="entry name" value="Ribosomal_eL34"/>
</dbReference>
<dbReference type="VEuPathDB" id="FungiDB:LCOR_09881.1"/>
<keyword evidence="2 4" id="KW-0689">Ribosomal protein</keyword>
<reference evidence="4" key="1">
    <citation type="submission" date="2013-08" db="EMBL/GenBank/DDBJ databases">
        <title>Gene expansion shapes genome architecture in the human pathogen Lichtheimia corymbifera: an evolutionary genomics analysis in the ancient terrestrial Mucorales (Mucoromycotina).</title>
        <authorList>
            <person name="Schwartze V.U."/>
            <person name="Winter S."/>
            <person name="Shelest E."/>
            <person name="Marcet-Houben M."/>
            <person name="Horn F."/>
            <person name="Wehner S."/>
            <person name="Hoffmann K."/>
            <person name="Riege K."/>
            <person name="Sammeth M."/>
            <person name="Nowrousian M."/>
            <person name="Valiante V."/>
            <person name="Linde J."/>
            <person name="Jacobsen I.D."/>
            <person name="Marz M."/>
            <person name="Brakhage A.A."/>
            <person name="Gabaldon T."/>
            <person name="Bocker S."/>
            <person name="Voigt K."/>
        </authorList>
    </citation>
    <scope>NUCLEOTIDE SEQUENCE [LARGE SCALE GENOMIC DNA]</scope>
    <source>
        <strain evidence="4">FSU 9682</strain>
    </source>
</reference>
<proteinExistence type="inferred from homology"/>
<evidence type="ECO:0000256" key="3">
    <source>
        <dbReference type="ARBA" id="ARBA00023274"/>
    </source>
</evidence>
<sequence>MGSRQANADGKVLILSQDFHWWEDYAGLAHSLGGHLGSSRDRNQKLLLFLPVRISAMVQRLTYRRRLSYNTRSNRVKVVKTPGGKLVYQYQKKPVKAPRCGDCGVALPGLKALRARKLANLAKNQKTVSRAYGGSRCSHCVRSRIVRAFLVEEQKIVKKVLKQQTQKK</sequence>
<dbReference type="GO" id="GO:1990904">
    <property type="term" value="C:ribonucleoprotein complex"/>
    <property type="evidence" value="ECO:0007669"/>
    <property type="project" value="UniProtKB-KW"/>
</dbReference>
<dbReference type="EMBL" id="CBTN010000064">
    <property type="protein sequence ID" value="CDH59044.1"/>
    <property type="molecule type" value="Genomic_DNA"/>
</dbReference>
<comment type="similarity">
    <text evidence="1">Belongs to the eukaryotic ribosomal protein eL34 family.</text>
</comment>
<dbReference type="InterPro" id="IPR038562">
    <property type="entry name" value="Ribosomal_eL34_C_sf"/>
</dbReference>
<dbReference type="AlphaFoldDB" id="A0A068S9T3"/>
<comment type="caution">
    <text evidence="4">The sequence shown here is derived from an EMBL/GenBank/DDBJ whole genome shotgun (WGS) entry which is preliminary data.</text>
</comment>
<evidence type="ECO:0000313" key="5">
    <source>
        <dbReference type="Proteomes" id="UP000027586"/>
    </source>
</evidence>